<feature type="region of interest" description="Disordered" evidence="1">
    <location>
        <begin position="126"/>
        <end position="163"/>
    </location>
</feature>
<organism evidence="2 3">
    <name type="scientific">Paxillus rubicundulus Ve08.2h10</name>
    <dbReference type="NCBI Taxonomy" id="930991"/>
    <lineage>
        <taxon>Eukaryota</taxon>
        <taxon>Fungi</taxon>
        <taxon>Dikarya</taxon>
        <taxon>Basidiomycota</taxon>
        <taxon>Agaricomycotina</taxon>
        <taxon>Agaricomycetes</taxon>
        <taxon>Agaricomycetidae</taxon>
        <taxon>Boletales</taxon>
        <taxon>Paxilineae</taxon>
        <taxon>Paxillaceae</taxon>
        <taxon>Paxillus</taxon>
    </lineage>
</organism>
<proteinExistence type="predicted"/>
<dbReference type="EMBL" id="KN824918">
    <property type="protein sequence ID" value="KIK97847.1"/>
    <property type="molecule type" value="Genomic_DNA"/>
</dbReference>
<accession>A0A0D0DHT0</accession>
<sequence>MPKTTARASRLVKTVYRNQDSVKTTSEVAFTSAPMDELFAAASTERPLQGDSLEDIGPGPLSDASRIVDGQTPHNASSAATTPHPPPSRVRSLSQDSQVVPPQDSESPDLVQFVIDAVDTSVWARAPVGPPRRNMPIPISDDESSEIGDHTRGQRSDVGTRQSQEFMTPASVQTHTQTWTAAQLAGTPQMVAVQANPPAQEPIQDDRKRGCLYCCFK</sequence>
<dbReference type="HOGENOM" id="CLU_1272668_0_0_1"/>
<dbReference type="Proteomes" id="UP000054538">
    <property type="component" value="Unassembled WGS sequence"/>
</dbReference>
<dbReference type="OrthoDB" id="2661732at2759"/>
<gene>
    <name evidence="2" type="ORF">PAXRUDRAFT_824519</name>
</gene>
<feature type="compositionally biased region" description="Polar residues" evidence="1">
    <location>
        <begin position="91"/>
        <end position="100"/>
    </location>
</feature>
<reference evidence="2 3" key="1">
    <citation type="submission" date="2014-04" db="EMBL/GenBank/DDBJ databases">
        <authorList>
            <consortium name="DOE Joint Genome Institute"/>
            <person name="Kuo A."/>
            <person name="Kohler A."/>
            <person name="Jargeat P."/>
            <person name="Nagy L.G."/>
            <person name="Floudas D."/>
            <person name="Copeland A."/>
            <person name="Barry K.W."/>
            <person name="Cichocki N."/>
            <person name="Veneault-Fourrey C."/>
            <person name="LaButti K."/>
            <person name="Lindquist E.A."/>
            <person name="Lipzen A."/>
            <person name="Lundell T."/>
            <person name="Morin E."/>
            <person name="Murat C."/>
            <person name="Sun H."/>
            <person name="Tunlid A."/>
            <person name="Henrissat B."/>
            <person name="Grigoriev I.V."/>
            <person name="Hibbett D.S."/>
            <person name="Martin F."/>
            <person name="Nordberg H.P."/>
            <person name="Cantor M.N."/>
            <person name="Hua S.X."/>
        </authorList>
    </citation>
    <scope>NUCLEOTIDE SEQUENCE [LARGE SCALE GENOMIC DNA]</scope>
    <source>
        <strain evidence="2 3">Ve08.2h10</strain>
    </source>
</reference>
<evidence type="ECO:0000313" key="3">
    <source>
        <dbReference type="Proteomes" id="UP000054538"/>
    </source>
</evidence>
<dbReference type="InParanoid" id="A0A0D0DHT0"/>
<reference evidence="3" key="2">
    <citation type="submission" date="2015-01" db="EMBL/GenBank/DDBJ databases">
        <title>Evolutionary Origins and Diversification of the Mycorrhizal Mutualists.</title>
        <authorList>
            <consortium name="DOE Joint Genome Institute"/>
            <consortium name="Mycorrhizal Genomics Consortium"/>
            <person name="Kohler A."/>
            <person name="Kuo A."/>
            <person name="Nagy L.G."/>
            <person name="Floudas D."/>
            <person name="Copeland A."/>
            <person name="Barry K.W."/>
            <person name="Cichocki N."/>
            <person name="Veneault-Fourrey C."/>
            <person name="LaButti K."/>
            <person name="Lindquist E.A."/>
            <person name="Lipzen A."/>
            <person name="Lundell T."/>
            <person name="Morin E."/>
            <person name="Murat C."/>
            <person name="Riley R."/>
            <person name="Ohm R."/>
            <person name="Sun H."/>
            <person name="Tunlid A."/>
            <person name="Henrissat B."/>
            <person name="Grigoriev I.V."/>
            <person name="Hibbett D.S."/>
            <person name="Martin F."/>
        </authorList>
    </citation>
    <scope>NUCLEOTIDE SEQUENCE [LARGE SCALE GENOMIC DNA]</scope>
    <source>
        <strain evidence="3">Ve08.2h10</strain>
    </source>
</reference>
<evidence type="ECO:0000313" key="2">
    <source>
        <dbReference type="EMBL" id="KIK97847.1"/>
    </source>
</evidence>
<feature type="region of interest" description="Disordered" evidence="1">
    <location>
        <begin position="41"/>
        <end position="108"/>
    </location>
</feature>
<keyword evidence="3" id="KW-1185">Reference proteome</keyword>
<evidence type="ECO:0000256" key="1">
    <source>
        <dbReference type="SAM" id="MobiDB-lite"/>
    </source>
</evidence>
<protein>
    <submittedName>
        <fullName evidence="2">Uncharacterized protein</fullName>
    </submittedName>
</protein>
<name>A0A0D0DHT0_9AGAM</name>
<dbReference type="AlphaFoldDB" id="A0A0D0DHT0"/>